<dbReference type="InterPro" id="IPR058792">
    <property type="entry name" value="Beta-barrel_RND_2"/>
</dbReference>
<comment type="similarity">
    <text evidence="1">Belongs to the membrane fusion protein (MFP) (TC 8.A.1) family.</text>
</comment>
<evidence type="ECO:0000259" key="6">
    <source>
        <dbReference type="Pfam" id="PF25967"/>
    </source>
</evidence>
<dbReference type="RefSeq" id="WP_113960310.1">
    <property type="nucleotide sequence ID" value="NZ_QNRR01000008.1"/>
</dbReference>
<keyword evidence="4" id="KW-1133">Transmembrane helix</keyword>
<dbReference type="PANTHER" id="PTHR30469">
    <property type="entry name" value="MULTIDRUG RESISTANCE PROTEIN MDTA"/>
    <property type="match status" value="1"/>
</dbReference>
<dbReference type="GO" id="GO:1990281">
    <property type="term" value="C:efflux pump complex"/>
    <property type="evidence" value="ECO:0007669"/>
    <property type="project" value="TreeGrafter"/>
</dbReference>
<dbReference type="Pfam" id="PF25954">
    <property type="entry name" value="Beta-barrel_RND_2"/>
    <property type="match status" value="1"/>
</dbReference>
<dbReference type="NCBIfam" id="TIGR01730">
    <property type="entry name" value="RND_mfp"/>
    <property type="match status" value="1"/>
</dbReference>
<keyword evidence="2" id="KW-0175">Coiled coil</keyword>
<evidence type="ECO:0000256" key="4">
    <source>
        <dbReference type="SAM" id="Phobius"/>
    </source>
</evidence>
<evidence type="ECO:0000259" key="5">
    <source>
        <dbReference type="Pfam" id="PF25954"/>
    </source>
</evidence>
<evidence type="ECO:0000256" key="2">
    <source>
        <dbReference type="SAM" id="Coils"/>
    </source>
</evidence>
<dbReference type="Gene3D" id="2.40.420.20">
    <property type="match status" value="1"/>
</dbReference>
<feature type="region of interest" description="Disordered" evidence="3">
    <location>
        <begin position="1"/>
        <end position="28"/>
    </location>
</feature>
<evidence type="ECO:0000313" key="8">
    <source>
        <dbReference type="EMBL" id="RBP40440.1"/>
    </source>
</evidence>
<dbReference type="Gene3D" id="2.40.30.170">
    <property type="match status" value="1"/>
</dbReference>
<name>A0A366HEF9_9BACT</name>
<feature type="domain" description="CusB-like beta-barrel" evidence="5">
    <location>
        <begin position="250"/>
        <end position="322"/>
    </location>
</feature>
<dbReference type="AlphaFoldDB" id="A0A366HEF9"/>
<dbReference type="InterPro" id="IPR058627">
    <property type="entry name" value="MdtA-like_C"/>
</dbReference>
<feature type="compositionally biased region" description="Low complexity" evidence="3">
    <location>
        <begin position="12"/>
        <end position="22"/>
    </location>
</feature>
<dbReference type="Pfam" id="PF25967">
    <property type="entry name" value="RND-MFP_C"/>
    <property type="match status" value="1"/>
</dbReference>
<feature type="domain" description="Multidrug resistance protein MdtA-like C-terminal permuted SH3" evidence="6">
    <location>
        <begin position="344"/>
        <end position="382"/>
    </location>
</feature>
<evidence type="ECO:0000313" key="9">
    <source>
        <dbReference type="Proteomes" id="UP000253426"/>
    </source>
</evidence>
<sequence>MSEQPSNPTPSEPSSQSPPTEELLPDQQRKPRLSLYLVGVLVLLGAGVYAGMSPRIAQRKAVEEESKQLSLRTFATVNPTPGKPPEQVTLSAELKPIIETPVYARASGYVRKWYVDLGAKVKEGELLAELETPEIDRELAEGRATLRQAEAALGLAESTAKRWEELAGTKSVSAQEVEEKRADAALKTAAMEAEKARVQRLEQLTSFSRITAPFDGTITSREVDVGQLVSAGSSHELFRLAKTNKLRAYIRVPQTQARGVRIGQCAEVVVPEILGETFIAKIIRTAGAMDTASRTLLTELEIDNEKGEILAGSYARVRLAQNQPDALLTLPANTLLFRAEGIQVGVVDAQNKVQMRTLKIGRDFGPNVEILGGVETGDRVVLNPPDSLASGTEVRLAAVEPVAASGEVKTAAR</sequence>
<keyword evidence="4" id="KW-0812">Transmembrane</keyword>
<dbReference type="SUPFAM" id="SSF111369">
    <property type="entry name" value="HlyD-like secretion proteins"/>
    <property type="match status" value="1"/>
</dbReference>
<feature type="transmembrane region" description="Helical" evidence="4">
    <location>
        <begin position="33"/>
        <end position="52"/>
    </location>
</feature>
<accession>A0A366HEF9</accession>
<feature type="domain" description="CzcB-like barrel-sandwich hybrid" evidence="7">
    <location>
        <begin position="102"/>
        <end position="241"/>
    </location>
</feature>
<dbReference type="InterPro" id="IPR006143">
    <property type="entry name" value="RND_pump_MFP"/>
</dbReference>
<dbReference type="InterPro" id="IPR058647">
    <property type="entry name" value="BSH_CzcB-like"/>
</dbReference>
<evidence type="ECO:0000256" key="3">
    <source>
        <dbReference type="SAM" id="MobiDB-lite"/>
    </source>
</evidence>
<dbReference type="EMBL" id="QNRR01000008">
    <property type="protein sequence ID" value="RBP40440.1"/>
    <property type="molecule type" value="Genomic_DNA"/>
</dbReference>
<keyword evidence="4" id="KW-0472">Membrane</keyword>
<evidence type="ECO:0000256" key="1">
    <source>
        <dbReference type="ARBA" id="ARBA00009477"/>
    </source>
</evidence>
<evidence type="ECO:0000259" key="7">
    <source>
        <dbReference type="Pfam" id="PF25973"/>
    </source>
</evidence>
<keyword evidence="9" id="KW-1185">Reference proteome</keyword>
<dbReference type="Pfam" id="PF25973">
    <property type="entry name" value="BSH_CzcB"/>
    <property type="match status" value="1"/>
</dbReference>
<reference evidence="8 9" key="1">
    <citation type="submission" date="2018-06" db="EMBL/GenBank/DDBJ databases">
        <title>Genomic Encyclopedia of Type Strains, Phase IV (KMG-IV): sequencing the most valuable type-strain genomes for metagenomic binning, comparative biology and taxonomic classification.</title>
        <authorList>
            <person name="Goeker M."/>
        </authorList>
    </citation>
    <scope>NUCLEOTIDE SEQUENCE [LARGE SCALE GENOMIC DNA]</scope>
    <source>
        <strain evidence="8 9">DSM 25532</strain>
    </source>
</reference>
<dbReference type="Gene3D" id="1.10.287.470">
    <property type="entry name" value="Helix hairpin bin"/>
    <property type="match status" value="1"/>
</dbReference>
<proteinExistence type="inferred from homology"/>
<gene>
    <name evidence="8" type="ORF">DES53_108147</name>
</gene>
<dbReference type="PANTHER" id="PTHR30469:SF37">
    <property type="entry name" value="RAGD PROTEIN"/>
    <property type="match status" value="1"/>
</dbReference>
<dbReference type="OrthoDB" id="9806939at2"/>
<comment type="caution">
    <text evidence="8">The sequence shown here is derived from an EMBL/GenBank/DDBJ whole genome shotgun (WGS) entry which is preliminary data.</text>
</comment>
<protein>
    <submittedName>
        <fullName evidence="8">RND family efflux transporter MFP subunit</fullName>
    </submittedName>
</protein>
<organism evidence="8 9">
    <name type="scientific">Roseimicrobium gellanilyticum</name>
    <dbReference type="NCBI Taxonomy" id="748857"/>
    <lineage>
        <taxon>Bacteria</taxon>
        <taxon>Pseudomonadati</taxon>
        <taxon>Verrucomicrobiota</taxon>
        <taxon>Verrucomicrobiia</taxon>
        <taxon>Verrucomicrobiales</taxon>
        <taxon>Verrucomicrobiaceae</taxon>
        <taxon>Roseimicrobium</taxon>
    </lineage>
</organism>
<dbReference type="GO" id="GO:0015562">
    <property type="term" value="F:efflux transmembrane transporter activity"/>
    <property type="evidence" value="ECO:0007669"/>
    <property type="project" value="TreeGrafter"/>
</dbReference>
<dbReference type="Gene3D" id="2.40.50.100">
    <property type="match status" value="1"/>
</dbReference>
<dbReference type="Proteomes" id="UP000253426">
    <property type="component" value="Unassembled WGS sequence"/>
</dbReference>
<feature type="coiled-coil region" evidence="2">
    <location>
        <begin position="146"/>
        <end position="194"/>
    </location>
</feature>